<dbReference type="PANTHER" id="PTHR41533:SF2">
    <property type="entry name" value="BLR7131 PROTEIN"/>
    <property type="match status" value="1"/>
</dbReference>
<dbReference type="PATRIC" id="fig|866536.3.peg.209"/>
<evidence type="ECO:0000256" key="1">
    <source>
        <dbReference type="ARBA" id="ARBA00004752"/>
    </source>
</evidence>
<feature type="domain" description="L,D-TPase catalytic" evidence="8">
    <location>
        <begin position="339"/>
        <end position="518"/>
    </location>
</feature>
<evidence type="ECO:0000313" key="9">
    <source>
        <dbReference type="EMBL" id="AFL82868.1"/>
    </source>
</evidence>
<dbReference type="InterPro" id="IPR005490">
    <property type="entry name" value="LD_TPept_cat_dom"/>
</dbReference>
<dbReference type="Gene3D" id="1.10.101.10">
    <property type="entry name" value="PGBD-like superfamily/PGBD"/>
    <property type="match status" value="1"/>
</dbReference>
<keyword evidence="4 7" id="KW-0133">Cell shape</keyword>
<dbReference type="GO" id="GO:0016740">
    <property type="term" value="F:transferase activity"/>
    <property type="evidence" value="ECO:0007669"/>
    <property type="project" value="UniProtKB-KW"/>
</dbReference>
<dbReference type="Gene3D" id="2.40.440.10">
    <property type="entry name" value="L,D-transpeptidase catalytic domain-like"/>
    <property type="match status" value="1"/>
</dbReference>
<dbReference type="PROSITE" id="PS52029">
    <property type="entry name" value="LD_TPASE"/>
    <property type="match status" value="1"/>
</dbReference>
<dbReference type="UniPathway" id="UPA00219"/>
<evidence type="ECO:0000256" key="7">
    <source>
        <dbReference type="PROSITE-ProRule" id="PRU01373"/>
    </source>
</evidence>
<evidence type="ECO:0000256" key="4">
    <source>
        <dbReference type="ARBA" id="ARBA00022960"/>
    </source>
</evidence>
<keyword evidence="6 7" id="KW-0961">Cell wall biogenesis/degradation</keyword>
<dbReference type="eggNOG" id="COG2989">
    <property type="taxonomic scope" value="Bacteria"/>
</dbReference>
<feature type="active site" description="Proton donor/acceptor" evidence="7">
    <location>
        <position position="471"/>
    </location>
</feature>
<evidence type="ECO:0000256" key="6">
    <source>
        <dbReference type="ARBA" id="ARBA00023316"/>
    </source>
</evidence>
<dbReference type="Pfam" id="PF20142">
    <property type="entry name" value="Scaffold"/>
    <property type="match status" value="1"/>
</dbReference>
<organism evidence="9 10">
    <name type="scientific">Belliella baltica (strain DSM 15883 / CIP 108006 / LMG 21964 / BA134)</name>
    <dbReference type="NCBI Taxonomy" id="866536"/>
    <lineage>
        <taxon>Bacteria</taxon>
        <taxon>Pseudomonadati</taxon>
        <taxon>Bacteroidota</taxon>
        <taxon>Cytophagia</taxon>
        <taxon>Cytophagales</taxon>
        <taxon>Cyclobacteriaceae</taxon>
        <taxon>Belliella</taxon>
    </lineage>
</organism>
<evidence type="ECO:0000259" key="8">
    <source>
        <dbReference type="PROSITE" id="PS52029"/>
    </source>
</evidence>
<dbReference type="KEGG" id="bbd:Belba_0199"/>
<keyword evidence="5 7" id="KW-0573">Peptidoglycan synthesis</keyword>
<dbReference type="CDD" id="cd16913">
    <property type="entry name" value="YkuD_like"/>
    <property type="match status" value="1"/>
</dbReference>
<keyword evidence="3" id="KW-0808">Transferase</keyword>
<dbReference type="Pfam" id="PF01471">
    <property type="entry name" value="PG_binding_1"/>
    <property type="match status" value="1"/>
</dbReference>
<comment type="similarity">
    <text evidence="2">Belongs to the YkuD family.</text>
</comment>
<dbReference type="InterPro" id="IPR036366">
    <property type="entry name" value="PGBDSf"/>
</dbReference>
<comment type="pathway">
    <text evidence="1 7">Cell wall biogenesis; peptidoglycan biosynthesis.</text>
</comment>
<dbReference type="InterPro" id="IPR052905">
    <property type="entry name" value="LD-transpeptidase_YkuD-like"/>
</dbReference>
<dbReference type="GO" id="GO:0009252">
    <property type="term" value="P:peptidoglycan biosynthetic process"/>
    <property type="evidence" value="ECO:0007669"/>
    <property type="project" value="UniProtKB-UniPathway"/>
</dbReference>
<evidence type="ECO:0000256" key="3">
    <source>
        <dbReference type="ARBA" id="ARBA00022679"/>
    </source>
</evidence>
<dbReference type="InterPro" id="IPR002477">
    <property type="entry name" value="Peptidoglycan-bd-like"/>
</dbReference>
<evidence type="ECO:0000256" key="5">
    <source>
        <dbReference type="ARBA" id="ARBA00022984"/>
    </source>
</evidence>
<gene>
    <name evidence="9" type="ordered locus">Belba_0199</name>
</gene>
<dbReference type="Proteomes" id="UP000006050">
    <property type="component" value="Chromosome"/>
</dbReference>
<dbReference type="GO" id="GO:0008360">
    <property type="term" value="P:regulation of cell shape"/>
    <property type="evidence" value="ECO:0007669"/>
    <property type="project" value="UniProtKB-UniRule"/>
</dbReference>
<name>I3Z0V0_BELBD</name>
<sequence length="577" mass="67149">MLNSLFFWTFKDMKKLYISSFVLFIVVFLPHKSFSQNPQVLISGFIRNLIEMDSPENGGQVYDQELFSSVVIKRFYSDRFFSPTWSNGIVLPEIAYEMRYEIQQIKFDGLNPTDYHLNAINALFEKYENSKNANGDFSLSDFAALDVLLTDAYILISSHLYLGKVNPENLKAEWNIQRSAPELLIDKRLVEAIVNGNIRKSFEELYPSFSIYKRMRDGLRLMYEHQERFEEKYIGKWKRLKIDKSIKVGEAHNQIEEIRSRLQFWNFVDQYFPKEEKVYDSLMVEGIKTLQRRHGLVADGVIGQETIHALNQSPEDLVATAKVNLERLRWLPAALKEQELILVNTANFQLDFISKRDTVLTSKVIVGKSYHSTPQFSAEMSYLVFSPTWTVPNSITRNEIIPSIRKNPNYLASKNMNVITNSGAIVNPSTIDWQKINPRNFPYMIRQEPGEQNSLGLVKFMFPNKYSVYIHDTPSRSLFAREDRALSHGCIRIEKPQELAELLLASDKQWTSDKIKESMGLKREKVVNLDRKIPVVIFYLTYWADSTGHQFFRKDIYDRDSEVLKVLSEAPKEKSRI</sequence>
<feature type="active site" description="Nucleophile" evidence="7">
    <location>
        <position position="490"/>
    </location>
</feature>
<proteinExistence type="inferred from homology"/>
<dbReference type="PANTHER" id="PTHR41533">
    <property type="entry name" value="L,D-TRANSPEPTIDASE HI_1667-RELATED"/>
    <property type="match status" value="1"/>
</dbReference>
<dbReference type="GO" id="GO:0004180">
    <property type="term" value="F:carboxypeptidase activity"/>
    <property type="evidence" value="ECO:0007669"/>
    <property type="project" value="UniProtKB-ARBA"/>
</dbReference>
<dbReference type="HOGENOM" id="CLU_020360_3_1_10"/>
<dbReference type="InterPro" id="IPR038063">
    <property type="entry name" value="Transpep_catalytic_dom"/>
</dbReference>
<evidence type="ECO:0000313" key="10">
    <source>
        <dbReference type="Proteomes" id="UP000006050"/>
    </source>
</evidence>
<dbReference type="AlphaFoldDB" id="I3Z0V0"/>
<dbReference type="SUPFAM" id="SSF47090">
    <property type="entry name" value="PGBD-like"/>
    <property type="match status" value="1"/>
</dbReference>
<dbReference type="EMBL" id="CP003281">
    <property type="protein sequence ID" value="AFL82868.1"/>
    <property type="molecule type" value="Genomic_DNA"/>
</dbReference>
<keyword evidence="10" id="KW-1185">Reference proteome</keyword>
<dbReference type="InterPro" id="IPR045380">
    <property type="entry name" value="LD_TPept_scaffold_dom"/>
</dbReference>
<dbReference type="GO" id="GO:0071555">
    <property type="term" value="P:cell wall organization"/>
    <property type="evidence" value="ECO:0007669"/>
    <property type="project" value="UniProtKB-UniRule"/>
</dbReference>
<dbReference type="SUPFAM" id="SSF141523">
    <property type="entry name" value="L,D-transpeptidase catalytic domain-like"/>
    <property type="match status" value="1"/>
</dbReference>
<dbReference type="InterPro" id="IPR036365">
    <property type="entry name" value="PGBD-like_sf"/>
</dbReference>
<reference evidence="10" key="1">
    <citation type="submission" date="2012-06" db="EMBL/GenBank/DDBJ databases">
        <title>The complete genome of Belliella baltica DSM 15883.</title>
        <authorList>
            <person name="Lucas S."/>
            <person name="Copeland A."/>
            <person name="Lapidus A."/>
            <person name="Goodwin L."/>
            <person name="Pitluck S."/>
            <person name="Peters L."/>
            <person name="Mikhailova N."/>
            <person name="Davenport K."/>
            <person name="Kyrpides N."/>
            <person name="Mavromatis K."/>
            <person name="Pagani I."/>
            <person name="Ivanova N."/>
            <person name="Ovchinnikova G."/>
            <person name="Zeytun A."/>
            <person name="Detter J.C."/>
            <person name="Han C."/>
            <person name="Land M."/>
            <person name="Hauser L."/>
            <person name="Markowitz V."/>
            <person name="Cheng J.-F."/>
            <person name="Hugenholtz P."/>
            <person name="Woyke T."/>
            <person name="Wu D."/>
            <person name="Tindall B."/>
            <person name="Pomrenke H."/>
            <person name="Brambilla E."/>
            <person name="Klenk H.-P."/>
            <person name="Eisen J.A."/>
        </authorList>
    </citation>
    <scope>NUCLEOTIDE SEQUENCE [LARGE SCALE GENOMIC DNA]</scope>
    <source>
        <strain evidence="10">DSM 15883 / CIP 108006 / LMG 21964 / BA134</strain>
    </source>
</reference>
<protein>
    <recommendedName>
        <fullName evidence="8">L,D-TPase catalytic domain-containing protein</fullName>
    </recommendedName>
</protein>
<dbReference type="STRING" id="866536.Belba_0199"/>
<evidence type="ECO:0000256" key="2">
    <source>
        <dbReference type="ARBA" id="ARBA00005992"/>
    </source>
</evidence>
<accession>I3Z0V0</accession>
<dbReference type="Pfam" id="PF03734">
    <property type="entry name" value="YkuD"/>
    <property type="match status" value="1"/>
</dbReference>